<accession>A0A6G2BGT0</accession>
<organism evidence="9 10">
    <name type="scientific">Streptomyces taklimakanensis</name>
    <dbReference type="NCBI Taxonomy" id="2569853"/>
    <lineage>
        <taxon>Bacteria</taxon>
        <taxon>Bacillati</taxon>
        <taxon>Actinomycetota</taxon>
        <taxon>Actinomycetes</taxon>
        <taxon>Kitasatosporales</taxon>
        <taxon>Streptomycetaceae</taxon>
        <taxon>Streptomyces</taxon>
    </lineage>
</organism>
<dbReference type="PANTHER" id="PTHR43806">
    <property type="entry name" value="PEPTIDASE S8"/>
    <property type="match status" value="1"/>
</dbReference>
<evidence type="ECO:0000313" key="10">
    <source>
        <dbReference type="Proteomes" id="UP000473014"/>
    </source>
</evidence>
<evidence type="ECO:0000313" key="9">
    <source>
        <dbReference type="EMBL" id="MTE21279.1"/>
    </source>
</evidence>
<keyword evidence="2 5" id="KW-0645">Protease</keyword>
<dbReference type="InterPro" id="IPR015500">
    <property type="entry name" value="Peptidase_S8_subtilisin-rel"/>
</dbReference>
<keyword evidence="7" id="KW-1133">Transmembrane helix</keyword>
<reference evidence="9 10" key="1">
    <citation type="submission" date="2019-11" db="EMBL/GenBank/DDBJ databases">
        <authorList>
            <person name="Yuan L."/>
        </authorList>
    </citation>
    <scope>NUCLEOTIDE SEQUENCE [LARGE SCALE GENOMIC DNA]</scope>
    <source>
        <strain evidence="9 10">TRM43335</strain>
    </source>
</reference>
<dbReference type="InterPro" id="IPR000209">
    <property type="entry name" value="Peptidase_S8/S53_dom"/>
</dbReference>
<keyword evidence="7" id="KW-0812">Transmembrane</keyword>
<dbReference type="AlphaFoldDB" id="A0A6G2BGT0"/>
<dbReference type="PROSITE" id="PS51892">
    <property type="entry name" value="SUBTILASE"/>
    <property type="match status" value="1"/>
</dbReference>
<feature type="active site" description="Charge relay system" evidence="5">
    <location>
        <position position="271"/>
    </location>
</feature>
<keyword evidence="7" id="KW-0472">Membrane</keyword>
<evidence type="ECO:0000256" key="3">
    <source>
        <dbReference type="ARBA" id="ARBA00022801"/>
    </source>
</evidence>
<evidence type="ECO:0000256" key="4">
    <source>
        <dbReference type="ARBA" id="ARBA00022825"/>
    </source>
</evidence>
<evidence type="ECO:0000256" key="1">
    <source>
        <dbReference type="ARBA" id="ARBA00011073"/>
    </source>
</evidence>
<dbReference type="OrthoDB" id="9798386at2"/>
<evidence type="ECO:0000256" key="7">
    <source>
        <dbReference type="SAM" id="Phobius"/>
    </source>
</evidence>
<dbReference type="PANTHER" id="PTHR43806:SF11">
    <property type="entry name" value="CEREVISIN-RELATED"/>
    <property type="match status" value="1"/>
</dbReference>
<keyword evidence="3 5" id="KW-0378">Hydrolase</keyword>
<keyword evidence="10" id="KW-1185">Reference proteome</keyword>
<evidence type="ECO:0000256" key="6">
    <source>
        <dbReference type="SAM" id="MobiDB-lite"/>
    </source>
</evidence>
<comment type="similarity">
    <text evidence="1 5">Belongs to the peptidase S8 family.</text>
</comment>
<feature type="compositionally biased region" description="Low complexity" evidence="6">
    <location>
        <begin position="345"/>
        <end position="358"/>
    </location>
</feature>
<feature type="domain" description="Peptidase S8/S53" evidence="8">
    <location>
        <begin position="68"/>
        <end position="321"/>
    </location>
</feature>
<protein>
    <submittedName>
        <fullName evidence="9">S8 family serine peptidase</fullName>
    </submittedName>
</protein>
<sequence length="433" mass="45162">MTAGHNPGRGGTPSRRMRRLLLSVLAVTGVWTTCLVGPVPTAHAEDIRPRQWYLDAMRAEEMWKVSTGEGIKVAVIDSGVNASTDALRGQVLPGEDMTDAPGEATDDYSGHGTDMAEIIAGTGRNGSIRGLAPGAKIIPYRIPLEGLGHEIKADGYVKAIRAAADSDAKIINMSFSGPYYDAAGAEAVEYAIGKGKLLFAGVGNDAEKGNKQQYPASYVGVVGVGATDRQGEVTEFSQHGLNVDLSAPGVDVPGWCDERFEEYCPDGAGTSVATAIASASAALIWAEHPDWTANQVLRVLVDTAGRKDGKKGVSSVYIGYGAVRPRIHLLEGKGDPGDPNENPIEATEPTPSASASPPQGERDGKNDRSDAGGKSEGQKGQADDDAGSADNADTRATESKDDGDLWILLGAGAAVAIVVAGAFVLVRRAIRRT</sequence>
<proteinExistence type="inferred from homology"/>
<dbReference type="Gene3D" id="3.40.50.200">
    <property type="entry name" value="Peptidase S8/S53 domain"/>
    <property type="match status" value="1"/>
</dbReference>
<feature type="transmembrane region" description="Helical" evidence="7">
    <location>
        <begin position="405"/>
        <end position="426"/>
    </location>
</feature>
<dbReference type="InterPro" id="IPR050131">
    <property type="entry name" value="Peptidase_S8_subtilisin-like"/>
</dbReference>
<evidence type="ECO:0000256" key="2">
    <source>
        <dbReference type="ARBA" id="ARBA00022670"/>
    </source>
</evidence>
<dbReference type="PRINTS" id="PR00723">
    <property type="entry name" value="SUBTILISIN"/>
</dbReference>
<dbReference type="InterPro" id="IPR036852">
    <property type="entry name" value="Peptidase_S8/S53_dom_sf"/>
</dbReference>
<evidence type="ECO:0000256" key="5">
    <source>
        <dbReference type="PROSITE-ProRule" id="PRU01240"/>
    </source>
</evidence>
<evidence type="ECO:0000259" key="8">
    <source>
        <dbReference type="Pfam" id="PF00082"/>
    </source>
</evidence>
<dbReference type="GO" id="GO:0006508">
    <property type="term" value="P:proteolysis"/>
    <property type="evidence" value="ECO:0007669"/>
    <property type="project" value="UniProtKB-KW"/>
</dbReference>
<dbReference type="Pfam" id="PF00082">
    <property type="entry name" value="Peptidase_S8"/>
    <property type="match status" value="1"/>
</dbReference>
<feature type="compositionally biased region" description="Basic and acidic residues" evidence="6">
    <location>
        <begin position="392"/>
        <end position="401"/>
    </location>
</feature>
<feature type="region of interest" description="Disordered" evidence="6">
    <location>
        <begin position="329"/>
        <end position="401"/>
    </location>
</feature>
<comment type="caution">
    <text evidence="9">The sequence shown here is derived from an EMBL/GenBank/DDBJ whole genome shotgun (WGS) entry which is preliminary data.</text>
</comment>
<keyword evidence="4 5" id="KW-0720">Serine protease</keyword>
<dbReference type="Proteomes" id="UP000473014">
    <property type="component" value="Unassembled WGS sequence"/>
</dbReference>
<dbReference type="SUPFAM" id="SSF52743">
    <property type="entry name" value="Subtilisin-like"/>
    <property type="match status" value="1"/>
</dbReference>
<name>A0A6G2BGT0_9ACTN</name>
<dbReference type="EMBL" id="WIXO01000001">
    <property type="protein sequence ID" value="MTE21279.1"/>
    <property type="molecule type" value="Genomic_DNA"/>
</dbReference>
<feature type="active site" description="Charge relay system" evidence="5">
    <location>
        <position position="111"/>
    </location>
</feature>
<dbReference type="GO" id="GO:0004252">
    <property type="term" value="F:serine-type endopeptidase activity"/>
    <property type="evidence" value="ECO:0007669"/>
    <property type="project" value="UniProtKB-UniRule"/>
</dbReference>
<gene>
    <name evidence="9" type="ORF">F0L17_19595</name>
</gene>
<feature type="compositionally biased region" description="Basic and acidic residues" evidence="6">
    <location>
        <begin position="360"/>
        <end position="377"/>
    </location>
</feature>
<feature type="active site" description="Charge relay system" evidence="5">
    <location>
        <position position="77"/>
    </location>
</feature>